<dbReference type="EMBL" id="CP019607">
    <property type="protein sequence ID" value="AQP51061.1"/>
    <property type="molecule type" value="Genomic_DNA"/>
</dbReference>
<dbReference type="AlphaFoldDB" id="A0A1Q2CYE1"/>
<feature type="binding site" evidence="3">
    <location>
        <position position="60"/>
    </location>
    <ligand>
        <name>Mg(2+)</name>
        <dbReference type="ChEBI" id="CHEBI:18420"/>
        <label>1</label>
    </ligand>
</feature>
<dbReference type="InterPro" id="IPR036705">
    <property type="entry name" value="Ribosyl_crysJ1_sf"/>
</dbReference>
<keyword evidence="3" id="KW-0460">Magnesium</keyword>
<feature type="binding site" evidence="3">
    <location>
        <position position="278"/>
    </location>
    <ligand>
        <name>Mg(2+)</name>
        <dbReference type="ChEBI" id="CHEBI:18420"/>
        <label>1</label>
    </ligand>
</feature>
<dbReference type="Proteomes" id="UP000188235">
    <property type="component" value="Chromosome"/>
</dbReference>
<gene>
    <name evidence="4" type="ORF">BW733_09720</name>
</gene>
<dbReference type="SUPFAM" id="SSF101478">
    <property type="entry name" value="ADP-ribosylglycohydrolase"/>
    <property type="match status" value="1"/>
</dbReference>
<accession>A0A1Q2CYE1</accession>
<evidence type="ECO:0000256" key="1">
    <source>
        <dbReference type="ARBA" id="ARBA00010702"/>
    </source>
</evidence>
<name>A0A1Q2CYE1_9ACTN</name>
<dbReference type="KEGG" id="tfa:BW733_09720"/>
<dbReference type="Gene3D" id="1.10.4080.10">
    <property type="entry name" value="ADP-ribosylation/Crystallin J1"/>
    <property type="match status" value="1"/>
</dbReference>
<dbReference type="PANTHER" id="PTHR16222:SF24">
    <property type="entry name" value="ADP-RIBOSYLHYDROLASE ARH3"/>
    <property type="match status" value="1"/>
</dbReference>
<dbReference type="GO" id="GO:0046872">
    <property type="term" value="F:metal ion binding"/>
    <property type="evidence" value="ECO:0007669"/>
    <property type="project" value="UniProtKB-KW"/>
</dbReference>
<dbReference type="RefSeq" id="WP_077350018.1">
    <property type="nucleotide sequence ID" value="NZ_CP019607.1"/>
</dbReference>
<evidence type="ECO:0000313" key="4">
    <source>
        <dbReference type="EMBL" id="AQP51061.1"/>
    </source>
</evidence>
<dbReference type="Pfam" id="PF03747">
    <property type="entry name" value="ADP_ribosyl_GH"/>
    <property type="match status" value="1"/>
</dbReference>
<comment type="similarity">
    <text evidence="1">Belongs to the ADP-ribosylglycohydrolase family.</text>
</comment>
<comment type="cofactor">
    <cofactor evidence="3">
        <name>Mg(2+)</name>
        <dbReference type="ChEBI" id="CHEBI:18420"/>
    </cofactor>
    <text evidence="3">Binds 2 magnesium ions per subunit.</text>
</comment>
<keyword evidence="5" id="KW-1185">Reference proteome</keyword>
<dbReference type="STRING" id="399497.BW733_09720"/>
<organism evidence="4 5">
    <name type="scientific">Tessaracoccus flavescens</name>
    <dbReference type="NCBI Taxonomy" id="399497"/>
    <lineage>
        <taxon>Bacteria</taxon>
        <taxon>Bacillati</taxon>
        <taxon>Actinomycetota</taxon>
        <taxon>Actinomycetes</taxon>
        <taxon>Propionibacteriales</taxon>
        <taxon>Propionibacteriaceae</taxon>
        <taxon>Tessaracoccus</taxon>
    </lineage>
</organism>
<dbReference type="PANTHER" id="PTHR16222">
    <property type="entry name" value="ADP-RIBOSYLGLYCOHYDROLASE"/>
    <property type="match status" value="1"/>
</dbReference>
<keyword evidence="3" id="KW-0479">Metal-binding</keyword>
<evidence type="ECO:0000313" key="5">
    <source>
        <dbReference type="Proteomes" id="UP000188235"/>
    </source>
</evidence>
<evidence type="ECO:0000256" key="2">
    <source>
        <dbReference type="ARBA" id="ARBA00022801"/>
    </source>
</evidence>
<sequence>MTARAEGALIGLALGDALGMPTQMLTRQRVRELYGRLDRFHRGPEENPISPGQTAGTVTDDTEQAVILARLLIEGDGVVDLHAFATALSDWHHEMEAKGSLDLLGPSTLRAIQAFRDGVPAEETGRWGDTNGAAMRVAPLGIAHRLFPLAAFVDRLEAVNLLTHNTHIANAGAAAIGAAVSAGIEGADVHDALRIAVEAAEEGARRGHSTPGPSVARRIRWAVSIASGPDPLDEIDALVGTSVATQEAVPAALAIVAAYPHDPWGGVLAAASLGGDSDTVAAMAGAVLGAIHGVDAFPPDEVAYLETANPTLDLRGLAARLLELRR</sequence>
<dbReference type="OrthoDB" id="2822542at2"/>
<feature type="binding site" evidence="3">
    <location>
        <position position="61"/>
    </location>
    <ligand>
        <name>Mg(2+)</name>
        <dbReference type="ChEBI" id="CHEBI:18420"/>
        <label>1</label>
    </ligand>
</feature>
<evidence type="ECO:0008006" key="6">
    <source>
        <dbReference type="Google" id="ProtNLM"/>
    </source>
</evidence>
<dbReference type="InterPro" id="IPR050792">
    <property type="entry name" value="ADP-ribosylglycohydrolase"/>
</dbReference>
<dbReference type="InterPro" id="IPR005502">
    <property type="entry name" value="Ribosyl_crysJ1"/>
</dbReference>
<feature type="binding site" evidence="3">
    <location>
        <position position="279"/>
    </location>
    <ligand>
        <name>Mg(2+)</name>
        <dbReference type="ChEBI" id="CHEBI:18420"/>
        <label>1</label>
    </ligand>
</feature>
<feature type="binding site" evidence="3">
    <location>
        <position position="276"/>
    </location>
    <ligand>
        <name>Mg(2+)</name>
        <dbReference type="ChEBI" id="CHEBI:18420"/>
        <label>1</label>
    </ligand>
</feature>
<proteinExistence type="inferred from homology"/>
<keyword evidence="2" id="KW-0378">Hydrolase</keyword>
<protein>
    <recommendedName>
        <fullName evidence="6">ADP-ribosylglycohydrolase</fullName>
    </recommendedName>
</protein>
<evidence type="ECO:0000256" key="3">
    <source>
        <dbReference type="PIRSR" id="PIRSR605502-1"/>
    </source>
</evidence>
<dbReference type="GO" id="GO:0016787">
    <property type="term" value="F:hydrolase activity"/>
    <property type="evidence" value="ECO:0007669"/>
    <property type="project" value="UniProtKB-KW"/>
</dbReference>
<feature type="binding site" evidence="3">
    <location>
        <position position="59"/>
    </location>
    <ligand>
        <name>Mg(2+)</name>
        <dbReference type="ChEBI" id="CHEBI:18420"/>
        <label>1</label>
    </ligand>
</feature>
<reference evidence="4 5" key="1">
    <citation type="journal article" date="2008" name="Int. J. Syst. Evol. Microbiol.">
        <title>Tessaracoccus flavescens sp. nov., isolated from marine sediment.</title>
        <authorList>
            <person name="Lee D.W."/>
            <person name="Lee S.D."/>
        </authorList>
    </citation>
    <scope>NUCLEOTIDE SEQUENCE [LARGE SCALE GENOMIC DNA]</scope>
    <source>
        <strain evidence="4 5">SST-39T</strain>
    </source>
</reference>